<protein>
    <recommendedName>
        <fullName evidence="2">Protein argonaute</fullName>
    </recommendedName>
</protein>
<evidence type="ECO:0000256" key="2">
    <source>
        <dbReference type="ARBA" id="ARBA00035032"/>
    </source>
</evidence>
<dbReference type="GO" id="GO:0003676">
    <property type="term" value="F:nucleic acid binding"/>
    <property type="evidence" value="ECO:0007669"/>
    <property type="project" value="InterPro"/>
</dbReference>
<comment type="caution">
    <text evidence="4">The sequence shown here is derived from an EMBL/GenBank/DDBJ whole genome shotgun (WGS) entry which is preliminary data.</text>
</comment>
<dbReference type="SMART" id="SM00950">
    <property type="entry name" value="Piwi"/>
    <property type="match status" value="1"/>
</dbReference>
<comment type="similarity">
    <text evidence="1">Belongs to the argonaute family. Long pAgo subfamily.</text>
</comment>
<dbReference type="InterPro" id="IPR038475">
    <property type="entry name" value="RecG_C_sf"/>
</dbReference>
<dbReference type="Gene3D" id="3.30.420.10">
    <property type="entry name" value="Ribonuclease H-like superfamily/Ribonuclease H"/>
    <property type="match status" value="1"/>
</dbReference>
<proteinExistence type="inferred from homology"/>
<dbReference type="InterPro" id="IPR038461">
    <property type="entry name" value="Schlafen_AlbA_2_dom_sf"/>
</dbReference>
<evidence type="ECO:0000256" key="1">
    <source>
        <dbReference type="ARBA" id="ARBA00035012"/>
    </source>
</evidence>
<organism evidence="4 5">
    <name type="scientific">Lusitaniella coriacea LEGE 07157</name>
    <dbReference type="NCBI Taxonomy" id="945747"/>
    <lineage>
        <taxon>Bacteria</taxon>
        <taxon>Bacillati</taxon>
        <taxon>Cyanobacteriota</taxon>
        <taxon>Cyanophyceae</taxon>
        <taxon>Spirulinales</taxon>
        <taxon>Lusitaniellaceae</taxon>
        <taxon>Lusitaniella</taxon>
    </lineage>
</organism>
<evidence type="ECO:0000313" key="4">
    <source>
        <dbReference type="EMBL" id="MBE9117242.1"/>
    </source>
</evidence>
<evidence type="ECO:0000259" key="3">
    <source>
        <dbReference type="PROSITE" id="PS50822"/>
    </source>
</evidence>
<dbReference type="PANTHER" id="PTHR30595">
    <property type="entry name" value="GLPR-RELATED TRANSCRIPTIONAL REPRESSOR"/>
    <property type="match status" value="1"/>
</dbReference>
<gene>
    <name evidence="4" type="ORF">IQ249_15180</name>
</gene>
<dbReference type="RefSeq" id="WP_194030330.1">
    <property type="nucleotide sequence ID" value="NZ_JADEWZ010000022.1"/>
</dbReference>
<dbReference type="SUPFAM" id="SSF53098">
    <property type="entry name" value="Ribonuclease H-like"/>
    <property type="match status" value="1"/>
</dbReference>
<name>A0A8J7IU29_9CYAN</name>
<reference evidence="4" key="1">
    <citation type="submission" date="2020-10" db="EMBL/GenBank/DDBJ databases">
        <authorList>
            <person name="Castelo-Branco R."/>
            <person name="Eusebio N."/>
            <person name="Adriana R."/>
            <person name="Vieira A."/>
            <person name="Brugerolle De Fraissinette N."/>
            <person name="Rezende De Castro R."/>
            <person name="Schneider M.P."/>
            <person name="Vasconcelos V."/>
            <person name="Leao P.N."/>
        </authorList>
    </citation>
    <scope>NUCLEOTIDE SEQUENCE</scope>
    <source>
        <strain evidence="4">LEGE 07157</strain>
    </source>
</reference>
<dbReference type="AlphaFoldDB" id="A0A8J7IU29"/>
<accession>A0A8J7IU29</accession>
<dbReference type="Pfam" id="PF04326">
    <property type="entry name" value="SLFN_AlbA_2"/>
    <property type="match status" value="1"/>
</dbReference>
<dbReference type="Gene3D" id="3.40.50.2300">
    <property type="match status" value="1"/>
</dbReference>
<dbReference type="EMBL" id="JADEWZ010000022">
    <property type="protein sequence ID" value="MBE9117242.1"/>
    <property type="molecule type" value="Genomic_DNA"/>
</dbReference>
<evidence type="ECO:0000313" key="5">
    <source>
        <dbReference type="Proteomes" id="UP000654482"/>
    </source>
</evidence>
<keyword evidence="5" id="KW-1185">Reference proteome</keyword>
<dbReference type="InterPro" id="IPR003165">
    <property type="entry name" value="Piwi"/>
</dbReference>
<dbReference type="InterPro" id="IPR007421">
    <property type="entry name" value="Schlafen_AlbA_2_dom"/>
</dbReference>
<dbReference type="InterPro" id="IPR012337">
    <property type="entry name" value="RNaseH-like_sf"/>
</dbReference>
<dbReference type="PROSITE" id="PS50822">
    <property type="entry name" value="PIWI"/>
    <property type="match status" value="1"/>
</dbReference>
<dbReference type="InterPro" id="IPR036397">
    <property type="entry name" value="RNaseH_sf"/>
</dbReference>
<sequence>MPRPSPRHVFDNPQSEWSFLTQEKDDNFEGQHFDRKEAGRSQGSTAINKKTLDGIKEHIIKTVSAFANSSIEGGVLVLGISSSGEVLGIDHLTEAQRNSITDLNTLLRTHAAEVKCYPCQDANDVDKTLCFIYSAYLPNAICETPESNPKAWVRNGSQSLLMSQEVREQVRLRKGLLDIDSKPWCPFAADDLDAEVIKEFRRVFCPESAREFSDERLLYEAGAIVKNNGEYWFTLPGLLFFASNPQRVISHAYLRLLKFVVPSSQFRSRGSPSFDRDFRGSITKQIRAARTFLREAAFFHRLQYRKPDGGFAEQPELPAIAVDEAIVNAVAHRDYHTGNPICCEHYTDAFVVKNPGRIQQQNIDLPDRFSLGEMQLDSMPRNRKLIEWLRLMKDPEGKAFVQVLSEGTKRMAKEMTVLNLPAPSVVLRDNETILKLESEAEKRKAAFLASVQVPKTEFMNVYPLTVLKGNGFATRDEIHLRLGELTKALRDSLVAHNWYIDRSSFSRIVAHRKGIDLQIPSAVREVIHFYPAYCLQIHEMLGQVYISVDYTCLVLNVLRANEVSRHIQLEELKGQGCVAQLESWRTGRIVMADAEWVIVHFFDNEEEKKVLLNQVIPRLSLAQIETILQNRNISFDLHGVIKKNSLAAETGAARKRAEKIQTTAAQLSDDIFQIVFGEFIVQMGKNAVALSEIEPRSESTFHVERLSEPAVEFRDRHKLPDVREGITKYGSYDNDPHDIELIPICLETQRQPMNSLIARLKDGKYKYRGAERTFSTRFSYPTIVTTDSLESIDREVERLLSEHPDWCGNPRLNRLFLIYTPKKGYSTDDETSPYFVVKRRLLEAGIPCQMVDTKTINNPDWKDLNLSLNIIAKCGVTPWVLPENIPDADFFVGLSYTQSRDGQKILGFANVFNSYGKWEFYAGNTTAFDARKRSEYLSNLAHSTLQRLKHEQSLPAGANLVFHHSVRISKEDYKAILSGVRNVASDASVSFVWVNSHNNFRLFDSKVETDGSIQRGSFVPISRRRLLLSTTGSNVYRKALGTPRPLEVSADHYRPDSTEPVGCDSRSLALQVLSLTKLNWASTDSFTAEPITIKYARNIAYLTAAFLRQHEPFQLHPVLERTPWFV</sequence>
<dbReference type="Gene3D" id="3.30.950.30">
    <property type="entry name" value="Schlafen, AAA domain"/>
    <property type="match status" value="1"/>
</dbReference>
<dbReference type="PANTHER" id="PTHR30595:SF6">
    <property type="entry name" value="SCHLAFEN ALBA-2 DOMAIN-CONTAINING PROTEIN"/>
    <property type="match status" value="1"/>
</dbReference>
<dbReference type="Proteomes" id="UP000654482">
    <property type="component" value="Unassembled WGS sequence"/>
</dbReference>
<feature type="domain" description="Piwi" evidence="3">
    <location>
        <begin position="815"/>
        <end position="1108"/>
    </location>
</feature>
<dbReference type="Gene3D" id="3.30.565.60">
    <property type="match status" value="1"/>
</dbReference>